<name>A0A7T8BA28_9SPIR</name>
<dbReference type="Pfam" id="PF19538">
    <property type="entry name" value="DUF6062"/>
    <property type="match status" value="1"/>
</dbReference>
<proteinExistence type="predicted"/>
<sequence>MAVDRHINFFELQKASEKPGCPLCRIISDRADRYIDNMLFEHVSDRGFRALYRAAGGFCDVHSRNLESFRDGLAVAILGRDILEDRIEAFKKNKPWKPKGKCPVCAERDRIEQEYLSFLAQSDGDSQDERDLRAAFTASDGLCAPHYGKMQELCRKIPGWLREFQEGKFEELLRKTETFIDLSAYGRQGEFSRLPENDKVIWKELARTLRGRADGGH</sequence>
<gene>
    <name evidence="1" type="ORF">JFL75_18675</name>
</gene>
<evidence type="ECO:0000313" key="1">
    <source>
        <dbReference type="EMBL" id="QQO08931.1"/>
    </source>
</evidence>
<dbReference type="InterPro" id="IPR045706">
    <property type="entry name" value="DUF6062"/>
</dbReference>
<keyword evidence="2" id="KW-1185">Reference proteome</keyword>
<evidence type="ECO:0000313" key="2">
    <source>
        <dbReference type="Proteomes" id="UP000595917"/>
    </source>
</evidence>
<dbReference type="RefSeq" id="WP_215626237.1">
    <property type="nucleotide sequence ID" value="NZ_CP067089.2"/>
</dbReference>
<accession>A0A7T8BA28</accession>
<dbReference type="KEGG" id="bhc:JFL75_18675"/>
<dbReference type="Proteomes" id="UP000595917">
    <property type="component" value="Chromosome"/>
</dbReference>
<dbReference type="AlphaFoldDB" id="A0A7T8BA28"/>
<protein>
    <submittedName>
        <fullName evidence="1">Uncharacterized protein</fullName>
    </submittedName>
</protein>
<organism evidence="1 2">
    <name type="scientific">Breznakiella homolactica</name>
    <dbReference type="NCBI Taxonomy" id="2798577"/>
    <lineage>
        <taxon>Bacteria</taxon>
        <taxon>Pseudomonadati</taxon>
        <taxon>Spirochaetota</taxon>
        <taxon>Spirochaetia</taxon>
        <taxon>Spirochaetales</taxon>
        <taxon>Breznakiellaceae</taxon>
        <taxon>Breznakiella</taxon>
    </lineage>
</organism>
<reference evidence="1" key="1">
    <citation type="submission" date="2021-01" db="EMBL/GenBank/DDBJ databases">
        <title>Description of Breznakiella homolactica.</title>
        <authorList>
            <person name="Song Y."/>
            <person name="Brune A."/>
        </authorList>
    </citation>
    <scope>NUCLEOTIDE SEQUENCE</scope>
    <source>
        <strain evidence="1">RmG30</strain>
    </source>
</reference>
<dbReference type="EMBL" id="CP067089">
    <property type="protein sequence ID" value="QQO08931.1"/>
    <property type="molecule type" value="Genomic_DNA"/>
</dbReference>